<keyword evidence="2" id="KW-0808">Transferase</keyword>
<dbReference type="Proteomes" id="UP000295375">
    <property type="component" value="Unassembled WGS sequence"/>
</dbReference>
<gene>
    <name evidence="2" type="ORF">EV696_101337</name>
</gene>
<name>A0A4R6UZC0_9GAMM</name>
<dbReference type="Gene3D" id="3.40.1010.10">
    <property type="entry name" value="Cobalt-precorrin-4 Transmethylase, Domain 1"/>
    <property type="match status" value="1"/>
</dbReference>
<accession>A0A4R6UZC0</accession>
<dbReference type="InterPro" id="IPR014777">
    <property type="entry name" value="4pyrrole_Mease_sub1"/>
</dbReference>
<feature type="domain" description="Tetrapyrrole methylase" evidence="1">
    <location>
        <begin position="1"/>
        <end position="147"/>
    </location>
</feature>
<proteinExistence type="predicted"/>
<dbReference type="CDD" id="cd19916">
    <property type="entry name" value="OphMA_like"/>
    <property type="match status" value="1"/>
</dbReference>
<protein>
    <submittedName>
        <fullName evidence="2">Tetrapyrrole (Corrin/porphyrin) methylase-like protein</fullName>
    </submittedName>
</protein>
<dbReference type="InterPro" id="IPR035996">
    <property type="entry name" value="4pyrrol_Methylase_sf"/>
</dbReference>
<keyword evidence="3" id="KW-1185">Reference proteome</keyword>
<keyword evidence="2" id="KW-0489">Methyltransferase</keyword>
<dbReference type="InterPro" id="IPR000878">
    <property type="entry name" value="4pyrrol_Mease"/>
</dbReference>
<dbReference type="SUPFAM" id="SSF53790">
    <property type="entry name" value="Tetrapyrrole methylase"/>
    <property type="match status" value="1"/>
</dbReference>
<evidence type="ECO:0000313" key="2">
    <source>
        <dbReference type="EMBL" id="TDQ51363.1"/>
    </source>
</evidence>
<reference evidence="2 3" key="1">
    <citation type="submission" date="2019-03" db="EMBL/GenBank/DDBJ databases">
        <title>Genomic Encyclopedia of Type Strains, Phase IV (KMG-IV): sequencing the most valuable type-strain genomes for metagenomic binning, comparative biology and taxonomic classification.</title>
        <authorList>
            <person name="Goeker M."/>
        </authorList>
    </citation>
    <scope>NUCLEOTIDE SEQUENCE [LARGE SCALE GENOMIC DNA]</scope>
    <source>
        <strain evidence="2 3">DSM 103792</strain>
    </source>
</reference>
<evidence type="ECO:0000259" key="1">
    <source>
        <dbReference type="Pfam" id="PF00590"/>
    </source>
</evidence>
<evidence type="ECO:0000313" key="3">
    <source>
        <dbReference type="Proteomes" id="UP000295375"/>
    </source>
</evidence>
<dbReference type="GO" id="GO:0008168">
    <property type="term" value="F:methyltransferase activity"/>
    <property type="evidence" value="ECO:0007669"/>
    <property type="project" value="UniProtKB-KW"/>
</dbReference>
<dbReference type="EMBL" id="SNYM01000001">
    <property type="protein sequence ID" value="TDQ51363.1"/>
    <property type="molecule type" value="Genomic_DNA"/>
</dbReference>
<organism evidence="2 3">
    <name type="scientific">Permianibacter aggregans</name>
    <dbReference type="NCBI Taxonomy" id="1510150"/>
    <lineage>
        <taxon>Bacteria</taxon>
        <taxon>Pseudomonadati</taxon>
        <taxon>Pseudomonadota</taxon>
        <taxon>Gammaproteobacteria</taxon>
        <taxon>Pseudomonadales</taxon>
        <taxon>Pseudomonadaceae</taxon>
        <taxon>Permianibacter</taxon>
    </lineage>
</organism>
<dbReference type="Pfam" id="PF00590">
    <property type="entry name" value="TP_methylase"/>
    <property type="match status" value="1"/>
</dbReference>
<dbReference type="GO" id="GO:0032259">
    <property type="term" value="P:methylation"/>
    <property type="evidence" value="ECO:0007669"/>
    <property type="project" value="UniProtKB-KW"/>
</dbReference>
<comment type="caution">
    <text evidence="2">The sequence shown here is derived from an EMBL/GenBank/DDBJ whole genome shotgun (WGS) entry which is preliminary data.</text>
</comment>
<sequence length="260" mass="28953">MTLEAESHIRAADVVLLILPTALAAHHVISLNDNFINLLDLYENRTRPETYKAMAEAIVEQVHQGRNTCVVAYGHPGVFVTPTHAVMRQLQEQGYSVRMLPGISAEACLIADLGVDPAEHGWQSFEATSFLFTQQSVAPTAALILWQVGLTGEVSLKRFVPGERGIDALITCLQQWYPADHRVCVYEAPISPLEQARKEWVALDELNTVQFKEYSTLYVPPVHRATLIDSRLEWLALNKSDLKGFEAVPAAPLSPWQNNN</sequence>
<dbReference type="AlphaFoldDB" id="A0A4R6UZC0"/>